<dbReference type="EMBL" id="LCPZ01000022">
    <property type="protein sequence ID" value="KKW07858.1"/>
    <property type="molecule type" value="Genomic_DNA"/>
</dbReference>
<comment type="caution">
    <text evidence="1">The sequence shown here is derived from an EMBL/GenBank/DDBJ whole genome shotgun (WGS) entry which is preliminary data.</text>
</comment>
<accession>A0A0G1VN08</accession>
<sequence length="237" mass="26920">MPVDTSSIDNAQSAFSPSEISARIHNIRELIWRRRPILGDIMRRHGSDWLYDYARDFMDINKIPRLSARQPQLIGVARELLAARLGDTVADGVAEQLAHFPLVSTADHHSPIQHPFWVNSNIISSLPYADWKQEHLKYLITFSFAAVSLNNSSGYPRGVLFHGKANGEGPMLRFPIMPDREKMATVYSAKNILASPKRSPRPVSRPRLRILTTGCGKIFFIRTKTNQPRSPRARRRI</sequence>
<proteinExistence type="predicted"/>
<dbReference type="AlphaFoldDB" id="A0A0G1VN08"/>
<organism evidence="1 2">
    <name type="scientific">Candidatus Kaiserbacteria bacterium GW2011_GWA2_49_19</name>
    <dbReference type="NCBI Taxonomy" id="1618669"/>
    <lineage>
        <taxon>Bacteria</taxon>
        <taxon>Candidatus Kaiseribacteriota</taxon>
    </lineage>
</organism>
<evidence type="ECO:0000313" key="2">
    <source>
        <dbReference type="Proteomes" id="UP000033965"/>
    </source>
</evidence>
<dbReference type="Proteomes" id="UP000033965">
    <property type="component" value="Unassembled WGS sequence"/>
</dbReference>
<reference evidence="1 2" key="1">
    <citation type="journal article" date="2015" name="Nature">
        <title>rRNA introns, odd ribosomes, and small enigmatic genomes across a large radiation of phyla.</title>
        <authorList>
            <person name="Brown C.T."/>
            <person name="Hug L.A."/>
            <person name="Thomas B.C."/>
            <person name="Sharon I."/>
            <person name="Castelle C.J."/>
            <person name="Singh A."/>
            <person name="Wilkins M.J."/>
            <person name="Williams K.H."/>
            <person name="Banfield J.F."/>
        </authorList>
    </citation>
    <scope>NUCLEOTIDE SEQUENCE [LARGE SCALE GENOMIC DNA]</scope>
</reference>
<name>A0A0G1VN08_9BACT</name>
<protein>
    <submittedName>
        <fullName evidence="1">Uncharacterized protein</fullName>
    </submittedName>
</protein>
<evidence type="ECO:0000313" key="1">
    <source>
        <dbReference type="EMBL" id="KKW07858.1"/>
    </source>
</evidence>
<gene>
    <name evidence="1" type="ORF">UY44_C0022G0007</name>
</gene>